<dbReference type="Gene3D" id="1.50.10.150">
    <property type="entry name" value="Voltage-dependent anion channel"/>
    <property type="match status" value="1"/>
</dbReference>
<feature type="transmembrane region" description="Helical" evidence="11">
    <location>
        <begin position="191"/>
        <end position="216"/>
    </location>
</feature>
<sequence length="488" mass="54442">MAAPANYSTRTSNSGHRSRKQHQQCAQNDSTPRSSSRQQHQQPRTQNGDSNRASRTTSSSPSDASNLSVNRRQDLTKYDVGWRRIVRNFSPSWFNVTMGTGVVSILLSAIPWEAQWLYWLSVIFFCLNALLFGLAMFVSILRYALYPEIWSALLADQTNSLFLGTIPIGFGTLIQSWIRLCVPYWGHWSVVFVWVCWMVDCVVAVACTISLTMLLISTPHIQALHRITAAQLLPIAATIVAASGGSAVAPHLTNPQHALGTVLASYVMWGMSFPLAMTVLVMYYQRLALHKLPPREVVVSSFLPLGPLGLGGYTILSLGNVARKVFPKVHFLQMKDHEYLDVIGEIFFVMGLFISLLMWGFALTWLCYALTSIHKSRPFPFNMGWWGFTFPLGVFALCTIEFGVRMPSLFFRVLGTIFAVMVILLWIVVAAGTCWGAWEGRLLSAPDLENLKEHQKGTTEGNKNNDENEKGDEEAEGSEDTEGDDTDD</sequence>
<dbReference type="CDD" id="cd09318">
    <property type="entry name" value="TDT_SSU1"/>
    <property type="match status" value="1"/>
</dbReference>
<evidence type="ECO:0000313" key="13">
    <source>
        <dbReference type="Proteomes" id="UP000799536"/>
    </source>
</evidence>
<reference evidence="12" key="1">
    <citation type="journal article" date="2020" name="Stud. Mycol.">
        <title>101 Dothideomycetes genomes: a test case for predicting lifestyles and emergence of pathogens.</title>
        <authorList>
            <person name="Haridas S."/>
            <person name="Albert R."/>
            <person name="Binder M."/>
            <person name="Bloem J."/>
            <person name="Labutti K."/>
            <person name="Salamov A."/>
            <person name="Andreopoulos B."/>
            <person name="Baker S."/>
            <person name="Barry K."/>
            <person name="Bills G."/>
            <person name="Bluhm B."/>
            <person name="Cannon C."/>
            <person name="Castanera R."/>
            <person name="Culley D."/>
            <person name="Daum C."/>
            <person name="Ezra D."/>
            <person name="Gonzalez J."/>
            <person name="Henrissat B."/>
            <person name="Kuo A."/>
            <person name="Liang C."/>
            <person name="Lipzen A."/>
            <person name="Lutzoni F."/>
            <person name="Magnuson J."/>
            <person name="Mondo S."/>
            <person name="Nolan M."/>
            <person name="Ohm R."/>
            <person name="Pangilinan J."/>
            <person name="Park H.-J."/>
            <person name="Ramirez L."/>
            <person name="Alfaro M."/>
            <person name="Sun H."/>
            <person name="Tritt A."/>
            <person name="Yoshinaga Y."/>
            <person name="Zwiers L.-H."/>
            <person name="Turgeon B."/>
            <person name="Goodwin S."/>
            <person name="Spatafora J."/>
            <person name="Crous P."/>
            <person name="Grigoriev I."/>
        </authorList>
    </citation>
    <scope>NUCLEOTIDE SEQUENCE</scope>
    <source>
        <strain evidence="12">ATCC 74209</strain>
    </source>
</reference>
<feature type="transmembrane region" description="Helical" evidence="11">
    <location>
        <begin position="228"/>
        <end position="246"/>
    </location>
</feature>
<keyword evidence="3" id="KW-0813">Transport</keyword>
<evidence type="ECO:0000256" key="8">
    <source>
        <dbReference type="ARBA" id="ARBA00056100"/>
    </source>
</evidence>
<proteinExistence type="inferred from homology"/>
<dbReference type="InterPro" id="IPR051629">
    <property type="entry name" value="Sulfite_efflux_TDT"/>
</dbReference>
<feature type="compositionally biased region" description="Polar residues" evidence="10">
    <location>
        <begin position="1"/>
        <end position="15"/>
    </location>
</feature>
<keyword evidence="4" id="KW-1003">Cell membrane</keyword>
<feature type="compositionally biased region" description="Acidic residues" evidence="10">
    <location>
        <begin position="469"/>
        <end position="488"/>
    </location>
</feature>
<feature type="compositionally biased region" description="Low complexity" evidence="10">
    <location>
        <begin position="30"/>
        <end position="67"/>
    </location>
</feature>
<comment type="similarity">
    <text evidence="2">Belongs to the tellurite-resistance/dicarboxylate transporter (TDT) family.</text>
</comment>
<evidence type="ECO:0000256" key="5">
    <source>
        <dbReference type="ARBA" id="ARBA00022692"/>
    </source>
</evidence>
<evidence type="ECO:0000256" key="10">
    <source>
        <dbReference type="SAM" id="MobiDB-lite"/>
    </source>
</evidence>
<comment type="function">
    <text evidence="8">Sulphite efflux pump required for the secretion of sulphite as a reducing agent. In the presence of sulphite, cystine in keratin is directly cleaved to cysteine and S-sulphocysteine, and thereby, reduced proteins become accessible to hydrolysis by a variety of secreted endo- and exoproteases. Excretion of sulphite mediated by an efflux pump also represents a detoxification pathway for dermatophytes during infection of the epidermal stratum corneum, hair and nails, which are rich in cysteine.</text>
</comment>
<protein>
    <recommendedName>
        <fullName evidence="9">Sulfite efflux pump SSU1</fullName>
    </recommendedName>
</protein>
<comment type="caution">
    <text evidence="12">The sequence shown here is derived from an EMBL/GenBank/DDBJ whole genome shotgun (WGS) entry which is preliminary data.</text>
</comment>
<feature type="transmembrane region" description="Helical" evidence="11">
    <location>
        <begin position="410"/>
        <end position="438"/>
    </location>
</feature>
<organism evidence="12 13">
    <name type="scientific">Delitschia confertaspora ATCC 74209</name>
    <dbReference type="NCBI Taxonomy" id="1513339"/>
    <lineage>
        <taxon>Eukaryota</taxon>
        <taxon>Fungi</taxon>
        <taxon>Dikarya</taxon>
        <taxon>Ascomycota</taxon>
        <taxon>Pezizomycotina</taxon>
        <taxon>Dothideomycetes</taxon>
        <taxon>Pleosporomycetidae</taxon>
        <taxon>Pleosporales</taxon>
        <taxon>Delitschiaceae</taxon>
        <taxon>Delitschia</taxon>
    </lineage>
</organism>
<feature type="compositionally biased region" description="Basic and acidic residues" evidence="10">
    <location>
        <begin position="453"/>
        <end position="468"/>
    </location>
</feature>
<gene>
    <name evidence="12" type="ORF">GQ43DRAFT_382213</name>
</gene>
<dbReference type="GO" id="GO:0000319">
    <property type="term" value="F:sulfite transmembrane transporter activity"/>
    <property type="evidence" value="ECO:0007669"/>
    <property type="project" value="TreeGrafter"/>
</dbReference>
<evidence type="ECO:0000256" key="1">
    <source>
        <dbReference type="ARBA" id="ARBA00004651"/>
    </source>
</evidence>
<feature type="region of interest" description="Disordered" evidence="10">
    <location>
        <begin position="1"/>
        <end position="67"/>
    </location>
</feature>
<feature type="transmembrane region" description="Helical" evidence="11">
    <location>
        <begin position="297"/>
        <end position="322"/>
    </location>
</feature>
<feature type="region of interest" description="Disordered" evidence="10">
    <location>
        <begin position="453"/>
        <end position="488"/>
    </location>
</feature>
<evidence type="ECO:0000256" key="4">
    <source>
        <dbReference type="ARBA" id="ARBA00022475"/>
    </source>
</evidence>
<dbReference type="PANTHER" id="PTHR31686">
    <property type="match status" value="1"/>
</dbReference>
<accession>A0A9P4MLC2</accession>
<evidence type="ECO:0000313" key="12">
    <source>
        <dbReference type="EMBL" id="KAF2196914.1"/>
    </source>
</evidence>
<feature type="transmembrane region" description="Helical" evidence="11">
    <location>
        <begin position="116"/>
        <end position="141"/>
    </location>
</feature>
<evidence type="ECO:0000256" key="7">
    <source>
        <dbReference type="ARBA" id="ARBA00023136"/>
    </source>
</evidence>
<feature type="transmembrane region" description="Helical" evidence="11">
    <location>
        <begin position="383"/>
        <end position="404"/>
    </location>
</feature>
<comment type="subcellular location">
    <subcellularLocation>
        <location evidence="1">Cell membrane</location>
        <topology evidence="1">Multi-pass membrane protein</topology>
    </subcellularLocation>
</comment>
<feature type="transmembrane region" description="Helical" evidence="11">
    <location>
        <begin position="92"/>
        <end position="110"/>
    </location>
</feature>
<dbReference type="AlphaFoldDB" id="A0A9P4MLC2"/>
<evidence type="ECO:0000256" key="11">
    <source>
        <dbReference type="SAM" id="Phobius"/>
    </source>
</evidence>
<evidence type="ECO:0000256" key="9">
    <source>
        <dbReference type="ARBA" id="ARBA00072906"/>
    </source>
</evidence>
<dbReference type="FunFam" id="1.50.10.150:FF:000004">
    <property type="entry name" value="Malic acid transporter"/>
    <property type="match status" value="1"/>
</dbReference>
<dbReference type="Pfam" id="PF03595">
    <property type="entry name" value="SLAC1"/>
    <property type="match status" value="1"/>
</dbReference>
<keyword evidence="7 11" id="KW-0472">Membrane</keyword>
<evidence type="ECO:0000256" key="2">
    <source>
        <dbReference type="ARBA" id="ARBA00008566"/>
    </source>
</evidence>
<name>A0A9P4MLC2_9PLEO</name>
<feature type="transmembrane region" description="Helical" evidence="11">
    <location>
        <begin position="342"/>
        <end position="371"/>
    </location>
</feature>
<dbReference type="OrthoDB" id="1099at2759"/>
<evidence type="ECO:0000256" key="6">
    <source>
        <dbReference type="ARBA" id="ARBA00022989"/>
    </source>
</evidence>
<dbReference type="PANTHER" id="PTHR31686:SF2">
    <property type="entry name" value="C4-DICARBOXYLATE TRANSPORTER_MALIC ACID TRANSPORT PROTEIN"/>
    <property type="match status" value="1"/>
</dbReference>
<keyword evidence="6 11" id="KW-1133">Transmembrane helix</keyword>
<feature type="transmembrane region" description="Helical" evidence="11">
    <location>
        <begin position="266"/>
        <end position="285"/>
    </location>
</feature>
<feature type="transmembrane region" description="Helical" evidence="11">
    <location>
        <begin position="161"/>
        <end position="185"/>
    </location>
</feature>
<dbReference type="GO" id="GO:0005886">
    <property type="term" value="C:plasma membrane"/>
    <property type="evidence" value="ECO:0007669"/>
    <property type="project" value="UniProtKB-SubCell"/>
</dbReference>
<evidence type="ECO:0000256" key="3">
    <source>
        <dbReference type="ARBA" id="ARBA00022448"/>
    </source>
</evidence>
<dbReference type="EMBL" id="ML994305">
    <property type="protein sequence ID" value="KAF2196914.1"/>
    <property type="molecule type" value="Genomic_DNA"/>
</dbReference>
<dbReference type="InterPro" id="IPR038665">
    <property type="entry name" value="Voltage-dep_anion_channel_sf"/>
</dbReference>
<dbReference type="Proteomes" id="UP000799536">
    <property type="component" value="Unassembled WGS sequence"/>
</dbReference>
<keyword evidence="5 11" id="KW-0812">Transmembrane</keyword>
<keyword evidence="13" id="KW-1185">Reference proteome</keyword>
<dbReference type="InterPro" id="IPR004695">
    <property type="entry name" value="SLAC1/Mae1/Ssu1/TehA"/>
</dbReference>